<name>A0A2N5ZIA7_MUIH1</name>
<dbReference type="EMBL" id="PKTG01000064">
    <property type="protein sequence ID" value="PLX18409.1"/>
    <property type="molecule type" value="Genomic_DNA"/>
</dbReference>
<evidence type="ECO:0000313" key="4">
    <source>
        <dbReference type="EMBL" id="PLX18409.1"/>
    </source>
</evidence>
<organism evidence="4 5">
    <name type="scientific">Muiribacterium halophilum</name>
    <dbReference type="NCBI Taxonomy" id="2053465"/>
    <lineage>
        <taxon>Bacteria</taxon>
        <taxon>Candidatus Muiribacteriota</taxon>
        <taxon>Candidatus Muiribacteriia</taxon>
        <taxon>Candidatus Muiribacteriales</taxon>
        <taxon>Candidatus Muiribacteriaceae</taxon>
        <taxon>Candidatus Muiribacterium</taxon>
    </lineage>
</organism>
<dbReference type="GO" id="GO:0046872">
    <property type="term" value="F:metal ion binding"/>
    <property type="evidence" value="ECO:0007669"/>
    <property type="project" value="UniProtKB-KW"/>
</dbReference>
<keyword evidence="2" id="KW-0378">Hydrolase</keyword>
<gene>
    <name evidence="4" type="ORF">C0601_05160</name>
</gene>
<dbReference type="Gene3D" id="1.10.150.240">
    <property type="entry name" value="Putative phosphatase, domain 2"/>
    <property type="match status" value="1"/>
</dbReference>
<dbReference type="Proteomes" id="UP000234857">
    <property type="component" value="Unassembled WGS sequence"/>
</dbReference>
<dbReference type="SFLD" id="SFLDG01129">
    <property type="entry name" value="C1.5:_HAD__Beta-PGM__Phosphata"/>
    <property type="match status" value="1"/>
</dbReference>
<dbReference type="SUPFAM" id="SSF56784">
    <property type="entry name" value="HAD-like"/>
    <property type="match status" value="1"/>
</dbReference>
<dbReference type="InterPro" id="IPR023198">
    <property type="entry name" value="PGP-like_dom2"/>
</dbReference>
<dbReference type="InterPro" id="IPR036412">
    <property type="entry name" value="HAD-like_sf"/>
</dbReference>
<dbReference type="Pfam" id="PF00702">
    <property type="entry name" value="Hydrolase"/>
    <property type="match status" value="1"/>
</dbReference>
<sequence length="230" mass="27233">MKDINIIFDADDTLWENQLIFNKFTAFFEKILEDNHINKKEALERLLFHDQESYKRNEFGNVYYCQSMKKTLKEFGKADDKILNTVQKKHDELFNRPPEVFSGVKDTLIYLKEKGFNLYLMTKGYYPVQMKKVEESNLEDLFISIIITTRKDKEIYENICRKYKFVKENTYMVGNSPKSDIIPAAETGMNAIYIPSKSLWELEHSEISQDLSNIYTLTDFNKLKEFFDGL</sequence>
<dbReference type="PANTHER" id="PTHR46470">
    <property type="entry name" value="N-ACYLNEURAMINATE-9-PHOSPHATASE"/>
    <property type="match status" value="1"/>
</dbReference>
<evidence type="ECO:0000313" key="5">
    <source>
        <dbReference type="Proteomes" id="UP000234857"/>
    </source>
</evidence>
<dbReference type="InterPro" id="IPR023214">
    <property type="entry name" value="HAD_sf"/>
</dbReference>
<dbReference type="InterPro" id="IPR051400">
    <property type="entry name" value="HAD-like_hydrolase"/>
</dbReference>
<keyword evidence="3" id="KW-0460">Magnesium</keyword>
<evidence type="ECO:0000256" key="3">
    <source>
        <dbReference type="ARBA" id="ARBA00022842"/>
    </source>
</evidence>
<proteinExistence type="predicted"/>
<dbReference type="GO" id="GO:0016791">
    <property type="term" value="F:phosphatase activity"/>
    <property type="evidence" value="ECO:0007669"/>
    <property type="project" value="TreeGrafter"/>
</dbReference>
<keyword evidence="1" id="KW-0479">Metal-binding</keyword>
<evidence type="ECO:0000256" key="1">
    <source>
        <dbReference type="ARBA" id="ARBA00022723"/>
    </source>
</evidence>
<evidence type="ECO:0008006" key="6">
    <source>
        <dbReference type="Google" id="ProtNLM"/>
    </source>
</evidence>
<dbReference type="AlphaFoldDB" id="A0A2N5ZIA7"/>
<evidence type="ECO:0000256" key="2">
    <source>
        <dbReference type="ARBA" id="ARBA00022801"/>
    </source>
</evidence>
<dbReference type="SFLD" id="SFLDS00003">
    <property type="entry name" value="Haloacid_Dehalogenase"/>
    <property type="match status" value="1"/>
</dbReference>
<reference evidence="4 5" key="1">
    <citation type="submission" date="2017-11" db="EMBL/GenBank/DDBJ databases">
        <title>Genome-resolved metagenomics identifies genetic mobility, metabolic interactions, and unexpected diversity in perchlorate-reducing communities.</title>
        <authorList>
            <person name="Barnum T.P."/>
            <person name="Figueroa I.A."/>
            <person name="Carlstrom C.I."/>
            <person name="Lucas L.N."/>
            <person name="Engelbrektson A.L."/>
            <person name="Coates J.D."/>
        </authorList>
    </citation>
    <scope>NUCLEOTIDE SEQUENCE [LARGE SCALE GENOMIC DNA]</scope>
    <source>
        <strain evidence="4">BM706</strain>
    </source>
</reference>
<dbReference type="PANTHER" id="PTHR46470:SF2">
    <property type="entry name" value="GLYCERALDEHYDE 3-PHOSPHATE PHOSPHATASE"/>
    <property type="match status" value="1"/>
</dbReference>
<accession>A0A2N5ZIA7</accession>
<protein>
    <recommendedName>
        <fullName evidence="6">HAD family hydrolase</fullName>
    </recommendedName>
</protein>
<comment type="caution">
    <text evidence="4">The sequence shown here is derived from an EMBL/GenBank/DDBJ whole genome shotgun (WGS) entry which is preliminary data.</text>
</comment>
<dbReference type="Gene3D" id="3.40.50.1000">
    <property type="entry name" value="HAD superfamily/HAD-like"/>
    <property type="match status" value="1"/>
</dbReference>